<evidence type="ECO:0000256" key="2">
    <source>
        <dbReference type="RuleBase" id="RU003792"/>
    </source>
</evidence>
<dbReference type="AlphaFoldDB" id="A0AAW9IAD0"/>
<gene>
    <name evidence="4" type="ORF">GNF79_14390</name>
</gene>
<comment type="catalytic activity">
    <reaction evidence="2">
        <text>uridine(38/39/40) in tRNA = pseudouridine(38/39/40) in tRNA</text>
        <dbReference type="Rhea" id="RHEA:22376"/>
        <dbReference type="Rhea" id="RHEA-COMP:10085"/>
        <dbReference type="Rhea" id="RHEA-COMP:10087"/>
        <dbReference type="ChEBI" id="CHEBI:65314"/>
        <dbReference type="ChEBI" id="CHEBI:65315"/>
        <dbReference type="EC" id="5.4.99.12"/>
    </reaction>
</comment>
<keyword evidence="1 2" id="KW-0413">Isomerase</keyword>
<evidence type="ECO:0000313" key="4">
    <source>
        <dbReference type="EMBL" id="MDZ5000244.1"/>
    </source>
</evidence>
<dbReference type="Pfam" id="PF01416">
    <property type="entry name" value="PseudoU_synth_1"/>
    <property type="match status" value="1"/>
</dbReference>
<dbReference type="InterPro" id="IPR001406">
    <property type="entry name" value="PsdUridine_synth_TruA"/>
</dbReference>
<feature type="non-terminal residue" evidence="4">
    <location>
        <position position="82"/>
    </location>
</feature>
<dbReference type="GO" id="GO:0031119">
    <property type="term" value="P:tRNA pseudouridine synthesis"/>
    <property type="evidence" value="ECO:0007669"/>
    <property type="project" value="TreeGrafter"/>
</dbReference>
<evidence type="ECO:0000313" key="5">
    <source>
        <dbReference type="Proteomes" id="UP001291306"/>
    </source>
</evidence>
<dbReference type="InterPro" id="IPR020097">
    <property type="entry name" value="PsdUridine_synth_TruA_a/b_dom"/>
</dbReference>
<dbReference type="SUPFAM" id="SSF55120">
    <property type="entry name" value="Pseudouridine synthase"/>
    <property type="match status" value="1"/>
</dbReference>
<dbReference type="GO" id="GO:0160147">
    <property type="term" value="F:tRNA pseudouridine(38-40) synthase activity"/>
    <property type="evidence" value="ECO:0007669"/>
    <property type="project" value="UniProtKB-EC"/>
</dbReference>
<evidence type="ECO:0000256" key="1">
    <source>
        <dbReference type="ARBA" id="ARBA00023235"/>
    </source>
</evidence>
<reference evidence="4" key="1">
    <citation type="submission" date="2019-11" db="EMBL/GenBank/DDBJ databases">
        <title>Characterization of Clostridium perfringens isolates from swine manure treated agricultural soils.</title>
        <authorList>
            <person name="Wushke S.T."/>
        </authorList>
    </citation>
    <scope>NUCLEOTIDE SEQUENCE</scope>
    <source>
        <strain evidence="4">X26</strain>
    </source>
</reference>
<dbReference type="InterPro" id="IPR020103">
    <property type="entry name" value="PsdUridine_synth_cat_dom_sf"/>
</dbReference>
<dbReference type="Proteomes" id="UP001291306">
    <property type="component" value="Unassembled WGS sequence"/>
</dbReference>
<dbReference type="PANTHER" id="PTHR11142:SF0">
    <property type="entry name" value="TRNA PSEUDOURIDINE SYNTHASE-LIKE 1"/>
    <property type="match status" value="1"/>
</dbReference>
<dbReference type="GO" id="GO:0003723">
    <property type="term" value="F:RNA binding"/>
    <property type="evidence" value="ECO:0007669"/>
    <property type="project" value="InterPro"/>
</dbReference>
<sequence>MRNIKLTLEYDGTNYLGWQKQKVGSTIQKTLEEAISLLTNEDIEVIGSSRTDAGVHAKGFVANFKTESKIPSEKFREAINYR</sequence>
<dbReference type="PANTHER" id="PTHR11142">
    <property type="entry name" value="PSEUDOURIDYLATE SYNTHASE"/>
    <property type="match status" value="1"/>
</dbReference>
<dbReference type="EMBL" id="WNVC01000143">
    <property type="protein sequence ID" value="MDZ5000244.1"/>
    <property type="molecule type" value="Genomic_DNA"/>
</dbReference>
<organism evidence="4 5">
    <name type="scientific">Clostridium perfringens</name>
    <dbReference type="NCBI Taxonomy" id="1502"/>
    <lineage>
        <taxon>Bacteria</taxon>
        <taxon>Bacillati</taxon>
        <taxon>Bacillota</taxon>
        <taxon>Clostridia</taxon>
        <taxon>Eubacteriales</taxon>
        <taxon>Clostridiaceae</taxon>
        <taxon>Clostridium</taxon>
    </lineage>
</organism>
<dbReference type="InterPro" id="IPR020094">
    <property type="entry name" value="TruA/RsuA/RluB/E/F_N"/>
</dbReference>
<accession>A0AAW9IAD0</accession>
<dbReference type="Gene3D" id="3.30.70.580">
    <property type="entry name" value="Pseudouridine synthase I, catalytic domain, N-terminal subdomain"/>
    <property type="match status" value="1"/>
</dbReference>
<proteinExistence type="inferred from homology"/>
<protein>
    <recommendedName>
        <fullName evidence="2">tRNA pseudouridine synthase</fullName>
        <ecNumber evidence="2">5.4.99.12</ecNumber>
    </recommendedName>
</protein>
<keyword evidence="2" id="KW-0819">tRNA processing</keyword>
<comment type="similarity">
    <text evidence="2">Belongs to the tRNA pseudouridine synthase TruA family.</text>
</comment>
<name>A0AAW9IAD0_CLOPF</name>
<dbReference type="EC" id="5.4.99.12" evidence="2"/>
<feature type="domain" description="Pseudouridine synthase I TruA alpha/beta" evidence="3">
    <location>
        <begin position="9"/>
        <end position="81"/>
    </location>
</feature>
<comment type="caution">
    <text evidence="4">The sequence shown here is derived from an EMBL/GenBank/DDBJ whole genome shotgun (WGS) entry which is preliminary data.</text>
</comment>
<evidence type="ECO:0000259" key="3">
    <source>
        <dbReference type="Pfam" id="PF01416"/>
    </source>
</evidence>